<dbReference type="eggNOG" id="COG0004">
    <property type="taxonomic scope" value="Bacteria"/>
</dbReference>
<dbReference type="HOGENOM" id="CLU_000445_33_1_5"/>
<dbReference type="GO" id="GO:0005886">
    <property type="term" value="C:plasma membrane"/>
    <property type="evidence" value="ECO:0007669"/>
    <property type="project" value="InterPro"/>
</dbReference>
<sequence length="439" mass="44231">MTNPARARTLPAGASLPALALLVLAGLGLGAPAIAQESLASPLPGPLTDPALWPVPLPLLMQGLLVMGLLAGLTLFQSGLVRPGASGAQAIKGICGSALAVLAFFFIGSNVLMVGVNGGFHGTFAFFPLPVEGATPDAMAEWFLRAPFAALPVLIVAGALAERLRLWPFMIFAVVLAAVLGPIAGSWSWGGGWLDRLGFVDIGGATVLHSAAGWAALVGAVLLGARKGKFTSNGAIHALPTNSLALATFGTFAGWIGWFGLTGGAVLLAVPEAGPAILVPTYVNTLLAGAAGLAVALIVSLIVGRNGVMARGLQGALAGLVSISAAPHLPMPLVALAIGAIGGLLVVIAVPLIERLRIDDATGAISVHLICGLWATLVVSVIDPTVPLTTQALGAAAVGGAMVLASFVVWLAIKLTLGLRIAFEDESGAQEHRDLGLDV</sequence>
<keyword evidence="2 5" id="KW-0812">Transmembrane</keyword>
<dbReference type="SUPFAM" id="SSF111352">
    <property type="entry name" value="Ammonium transporter"/>
    <property type="match status" value="1"/>
</dbReference>
<evidence type="ECO:0000256" key="1">
    <source>
        <dbReference type="ARBA" id="ARBA00004141"/>
    </source>
</evidence>
<comment type="subcellular location">
    <subcellularLocation>
        <location evidence="1">Membrane</location>
        <topology evidence="1">Multi-pass membrane protein</topology>
    </subcellularLocation>
</comment>
<dbReference type="STRING" id="269796.Rru_A0554"/>
<dbReference type="InterPro" id="IPR002229">
    <property type="entry name" value="RhesusRHD"/>
</dbReference>
<evidence type="ECO:0000256" key="3">
    <source>
        <dbReference type="ARBA" id="ARBA00022989"/>
    </source>
</evidence>
<keyword evidence="3 5" id="KW-1133">Transmembrane helix</keyword>
<feature type="transmembrane region" description="Helical" evidence="5">
    <location>
        <begin position="244"/>
        <end position="270"/>
    </location>
</feature>
<dbReference type="PANTHER" id="PTHR11730">
    <property type="entry name" value="AMMONIUM TRANSPORTER"/>
    <property type="match status" value="1"/>
</dbReference>
<feature type="transmembrane region" description="Helical" evidence="5">
    <location>
        <begin position="202"/>
        <end position="223"/>
    </location>
</feature>
<gene>
    <name evidence="7" type="ordered locus">Rru_A0554</name>
</gene>
<feature type="transmembrane region" description="Helical" evidence="5">
    <location>
        <begin position="59"/>
        <end position="81"/>
    </location>
</feature>
<keyword evidence="4 5" id="KW-0472">Membrane</keyword>
<evidence type="ECO:0000256" key="5">
    <source>
        <dbReference type="SAM" id="Phobius"/>
    </source>
</evidence>
<dbReference type="EMBL" id="CP000230">
    <property type="protein sequence ID" value="ABC21358.1"/>
    <property type="molecule type" value="Genomic_DNA"/>
</dbReference>
<name>Q2RWY7_RHORT</name>
<dbReference type="AlphaFoldDB" id="Q2RWY7"/>
<proteinExistence type="predicted"/>
<dbReference type="GO" id="GO:0008519">
    <property type="term" value="F:ammonium channel activity"/>
    <property type="evidence" value="ECO:0007669"/>
    <property type="project" value="InterPro"/>
</dbReference>
<evidence type="ECO:0000313" key="8">
    <source>
        <dbReference type="Proteomes" id="UP000001929"/>
    </source>
</evidence>
<accession>Q2RWY7</accession>
<keyword evidence="8" id="KW-1185">Reference proteome</keyword>
<dbReference type="GO" id="GO:0097272">
    <property type="term" value="P:ammonium homeostasis"/>
    <property type="evidence" value="ECO:0007669"/>
    <property type="project" value="TreeGrafter"/>
</dbReference>
<evidence type="ECO:0000256" key="4">
    <source>
        <dbReference type="ARBA" id="ARBA00023136"/>
    </source>
</evidence>
<dbReference type="RefSeq" id="WP_011388312.1">
    <property type="nucleotide sequence ID" value="NC_007643.1"/>
</dbReference>
<protein>
    <submittedName>
        <fullName evidence="7">Rh-like protein/ammonium transporter</fullName>
    </submittedName>
</protein>
<dbReference type="PATRIC" id="fig|269796.9.peg.607"/>
<dbReference type="KEGG" id="rru:Rru_A0554"/>
<dbReference type="EnsemblBacteria" id="ABC21358">
    <property type="protein sequence ID" value="ABC21358"/>
    <property type="gene ID" value="Rru_A0554"/>
</dbReference>
<feature type="transmembrane region" description="Helical" evidence="5">
    <location>
        <begin position="392"/>
        <end position="413"/>
    </location>
</feature>
<reference evidence="7 8" key="1">
    <citation type="journal article" date="2011" name="Stand. Genomic Sci.">
        <title>Complete genome sequence of Rhodospirillum rubrum type strain (S1).</title>
        <authorList>
            <person name="Munk A.C."/>
            <person name="Copeland A."/>
            <person name="Lucas S."/>
            <person name="Lapidus A."/>
            <person name="Del Rio T.G."/>
            <person name="Barry K."/>
            <person name="Detter J.C."/>
            <person name="Hammon N."/>
            <person name="Israni S."/>
            <person name="Pitluck S."/>
            <person name="Brettin T."/>
            <person name="Bruce D."/>
            <person name="Han C."/>
            <person name="Tapia R."/>
            <person name="Gilna P."/>
            <person name="Schmutz J."/>
            <person name="Larimer F."/>
            <person name="Land M."/>
            <person name="Kyrpides N.C."/>
            <person name="Mavromatis K."/>
            <person name="Richardson P."/>
            <person name="Rohde M."/>
            <person name="Goker M."/>
            <person name="Klenk H.P."/>
            <person name="Zhang Y."/>
            <person name="Roberts G.P."/>
            <person name="Reslewic S."/>
            <person name="Schwartz D.C."/>
        </authorList>
    </citation>
    <scope>NUCLEOTIDE SEQUENCE [LARGE SCALE GENOMIC DNA]</scope>
    <source>
        <strain evidence="8">ATCC 11170 / ATH 1.1.1 / DSM 467 / LMG 4362 / NCIMB 8255 / S1</strain>
    </source>
</reference>
<dbReference type="Gene3D" id="1.10.3430.10">
    <property type="entry name" value="Ammonium transporter AmtB like domains"/>
    <property type="match status" value="1"/>
</dbReference>
<dbReference type="Pfam" id="PF00909">
    <property type="entry name" value="Ammonium_transp"/>
    <property type="match status" value="1"/>
</dbReference>
<feature type="transmembrane region" description="Helical" evidence="5">
    <location>
        <begin position="282"/>
        <end position="303"/>
    </location>
</feature>
<dbReference type="InterPro" id="IPR029020">
    <property type="entry name" value="Ammonium/urea_transptr"/>
</dbReference>
<organism evidence="7 8">
    <name type="scientific">Rhodospirillum rubrum (strain ATCC 11170 / ATH 1.1.1 / DSM 467 / LMG 4362 / NCIMB 8255 / S1)</name>
    <dbReference type="NCBI Taxonomy" id="269796"/>
    <lineage>
        <taxon>Bacteria</taxon>
        <taxon>Pseudomonadati</taxon>
        <taxon>Pseudomonadota</taxon>
        <taxon>Alphaproteobacteria</taxon>
        <taxon>Rhodospirillales</taxon>
        <taxon>Rhodospirillaceae</taxon>
        <taxon>Rhodospirillum</taxon>
    </lineage>
</organism>
<feature type="domain" description="Ammonium transporter AmtB-like" evidence="6">
    <location>
        <begin position="60"/>
        <end position="429"/>
    </location>
</feature>
<dbReference type="Proteomes" id="UP000001929">
    <property type="component" value="Chromosome"/>
</dbReference>
<dbReference type="PRINTS" id="PR00342">
    <property type="entry name" value="RHESUSRHD"/>
</dbReference>
<feature type="transmembrane region" description="Helical" evidence="5">
    <location>
        <begin position="333"/>
        <end position="353"/>
    </location>
</feature>
<evidence type="ECO:0000256" key="2">
    <source>
        <dbReference type="ARBA" id="ARBA00022692"/>
    </source>
</evidence>
<feature type="transmembrane region" description="Helical" evidence="5">
    <location>
        <begin position="93"/>
        <end position="122"/>
    </location>
</feature>
<feature type="transmembrane region" description="Helical" evidence="5">
    <location>
        <begin position="167"/>
        <end position="190"/>
    </location>
</feature>
<evidence type="ECO:0000259" key="6">
    <source>
        <dbReference type="Pfam" id="PF00909"/>
    </source>
</evidence>
<dbReference type="PANTHER" id="PTHR11730:SF62">
    <property type="entry name" value="AMMONIUM TRANSPORTER SLL1017-RELATED"/>
    <property type="match status" value="1"/>
</dbReference>
<feature type="transmembrane region" description="Helical" evidence="5">
    <location>
        <begin position="310"/>
        <end position="327"/>
    </location>
</feature>
<dbReference type="InterPro" id="IPR024041">
    <property type="entry name" value="NH4_transpt_AmtB-like_dom"/>
</dbReference>
<evidence type="ECO:0000313" key="7">
    <source>
        <dbReference type="EMBL" id="ABC21358.1"/>
    </source>
</evidence>
<dbReference type="PhylomeDB" id="Q2RWY7"/>
<feature type="transmembrane region" description="Helical" evidence="5">
    <location>
        <begin position="365"/>
        <end position="386"/>
    </location>
</feature>
<feature type="transmembrane region" description="Helical" evidence="5">
    <location>
        <begin position="142"/>
        <end position="160"/>
    </location>
</feature>